<dbReference type="SMART" id="SM00342">
    <property type="entry name" value="HTH_ARAC"/>
    <property type="match status" value="1"/>
</dbReference>
<feature type="domain" description="HTH araC/xylS-type" evidence="4">
    <location>
        <begin position="163"/>
        <end position="264"/>
    </location>
</feature>
<evidence type="ECO:0000256" key="1">
    <source>
        <dbReference type="ARBA" id="ARBA00023015"/>
    </source>
</evidence>
<keyword evidence="3" id="KW-0804">Transcription</keyword>
<dbReference type="SUPFAM" id="SSF46689">
    <property type="entry name" value="Homeodomain-like"/>
    <property type="match status" value="1"/>
</dbReference>
<dbReference type="Gene3D" id="1.10.10.60">
    <property type="entry name" value="Homeodomain-like"/>
    <property type="match status" value="1"/>
</dbReference>
<dbReference type="GO" id="GO:0003700">
    <property type="term" value="F:DNA-binding transcription factor activity"/>
    <property type="evidence" value="ECO:0007669"/>
    <property type="project" value="InterPro"/>
</dbReference>
<dbReference type="InterPro" id="IPR046532">
    <property type="entry name" value="DUF6597"/>
</dbReference>
<dbReference type="Pfam" id="PF20240">
    <property type="entry name" value="DUF6597"/>
    <property type="match status" value="1"/>
</dbReference>
<accession>A0A7D6ZE20</accession>
<dbReference type="RefSeq" id="WP_181579925.1">
    <property type="nucleotide sequence ID" value="NZ_CP059399.1"/>
</dbReference>
<dbReference type="KEGG" id="nhu:H0264_25745"/>
<organism evidence="5 6">
    <name type="scientific">Nocardia huaxiensis</name>
    <dbReference type="NCBI Taxonomy" id="2755382"/>
    <lineage>
        <taxon>Bacteria</taxon>
        <taxon>Bacillati</taxon>
        <taxon>Actinomycetota</taxon>
        <taxon>Actinomycetes</taxon>
        <taxon>Mycobacteriales</taxon>
        <taxon>Nocardiaceae</taxon>
        <taxon>Nocardia</taxon>
    </lineage>
</organism>
<gene>
    <name evidence="5" type="ORF">H0264_25745</name>
</gene>
<dbReference type="Pfam" id="PF12833">
    <property type="entry name" value="HTH_18"/>
    <property type="match status" value="1"/>
</dbReference>
<dbReference type="GO" id="GO:0043565">
    <property type="term" value="F:sequence-specific DNA binding"/>
    <property type="evidence" value="ECO:0007669"/>
    <property type="project" value="InterPro"/>
</dbReference>
<keyword evidence="2" id="KW-0238">DNA-binding</keyword>
<dbReference type="PANTHER" id="PTHR46796">
    <property type="entry name" value="HTH-TYPE TRANSCRIPTIONAL ACTIVATOR RHAS-RELATED"/>
    <property type="match status" value="1"/>
</dbReference>
<dbReference type="InterPro" id="IPR018060">
    <property type="entry name" value="HTH_AraC"/>
</dbReference>
<dbReference type="PROSITE" id="PS01124">
    <property type="entry name" value="HTH_ARAC_FAMILY_2"/>
    <property type="match status" value="1"/>
</dbReference>
<sequence>MDATTDKPPRGLLDPHAGAGVYREALIPVEADLTDVVAHCWAVRWDLRDRDPFPVEVLPNPAVVVAVESGQCRVHGVLRGRYTQTLAGSGDIFGITFRPAGFHALTGRTVADLTDRVVAGATVLGPAAEVLAARITAEPDSDLRRTLSEDFVREQFPNVTDTTVLLNEIADGIRADRTILRVDDLTDRFAFGKRYLQKLFRQHIGVSPKWVIQRYRLHEAAQRLDDTGVDLATLAAELGYADQAHFARDFKAMVGRSPAAYGARGNAVR</sequence>
<evidence type="ECO:0000259" key="4">
    <source>
        <dbReference type="PROSITE" id="PS01124"/>
    </source>
</evidence>
<evidence type="ECO:0000313" key="5">
    <source>
        <dbReference type="EMBL" id="QLY28719.1"/>
    </source>
</evidence>
<protein>
    <submittedName>
        <fullName evidence="5">Helix-turn-helix transcriptional regulator</fullName>
    </submittedName>
</protein>
<dbReference type="InterPro" id="IPR009057">
    <property type="entry name" value="Homeodomain-like_sf"/>
</dbReference>
<reference evidence="5 6" key="1">
    <citation type="submission" date="2020-07" db="EMBL/GenBank/DDBJ databases">
        <authorList>
            <person name="Zhuang K."/>
            <person name="Ran Y."/>
        </authorList>
    </citation>
    <scope>NUCLEOTIDE SEQUENCE [LARGE SCALE GENOMIC DNA]</scope>
    <source>
        <strain evidence="5 6">WCH-YHL-001</strain>
    </source>
</reference>
<dbReference type="EMBL" id="CP059399">
    <property type="protein sequence ID" value="QLY28719.1"/>
    <property type="molecule type" value="Genomic_DNA"/>
</dbReference>
<dbReference type="PROSITE" id="PS00041">
    <property type="entry name" value="HTH_ARAC_FAMILY_1"/>
    <property type="match status" value="1"/>
</dbReference>
<keyword evidence="6" id="KW-1185">Reference proteome</keyword>
<dbReference type="InterPro" id="IPR050204">
    <property type="entry name" value="AraC_XylS_family_regulators"/>
</dbReference>
<dbReference type="InterPro" id="IPR018062">
    <property type="entry name" value="HTH_AraC-typ_CS"/>
</dbReference>
<dbReference type="Proteomes" id="UP000515512">
    <property type="component" value="Chromosome"/>
</dbReference>
<evidence type="ECO:0000256" key="2">
    <source>
        <dbReference type="ARBA" id="ARBA00023125"/>
    </source>
</evidence>
<evidence type="ECO:0000256" key="3">
    <source>
        <dbReference type="ARBA" id="ARBA00023163"/>
    </source>
</evidence>
<name>A0A7D6ZE20_9NOCA</name>
<keyword evidence="1" id="KW-0805">Transcription regulation</keyword>
<dbReference type="AlphaFoldDB" id="A0A7D6ZE20"/>
<proteinExistence type="predicted"/>
<evidence type="ECO:0000313" key="6">
    <source>
        <dbReference type="Proteomes" id="UP000515512"/>
    </source>
</evidence>